<comment type="caution">
    <text evidence="1">The sequence shown here is derived from an EMBL/GenBank/DDBJ whole genome shotgun (WGS) entry which is preliminary data.</text>
</comment>
<dbReference type="EMBL" id="LGAA01000002">
    <property type="protein sequence ID" value="KPD04384.1"/>
    <property type="molecule type" value="Genomic_DNA"/>
</dbReference>
<dbReference type="AlphaFoldDB" id="A0A0N1KIL1"/>
<gene>
    <name evidence="1" type="ORF">M992_0080</name>
</gene>
<organism evidence="1 2">
    <name type="scientific">Moellerella wisconsensis ATCC 35017</name>
    <dbReference type="NCBI Taxonomy" id="1354267"/>
    <lineage>
        <taxon>Bacteria</taxon>
        <taxon>Pseudomonadati</taxon>
        <taxon>Pseudomonadota</taxon>
        <taxon>Gammaproteobacteria</taxon>
        <taxon>Enterobacterales</taxon>
        <taxon>Morganellaceae</taxon>
        <taxon>Moellerella</taxon>
    </lineage>
</organism>
<dbReference type="Proteomes" id="UP000053226">
    <property type="component" value="Unassembled WGS sequence"/>
</dbReference>
<dbReference type="RefSeq" id="WP_053906915.1">
    <property type="nucleotide sequence ID" value="NZ_CAWMUS010000002.1"/>
</dbReference>
<protein>
    <submittedName>
        <fullName evidence="1">Uncharacterized protein</fullName>
    </submittedName>
</protein>
<evidence type="ECO:0000313" key="2">
    <source>
        <dbReference type="Proteomes" id="UP000053226"/>
    </source>
</evidence>
<accession>A0A0N1KIL1</accession>
<name>A0A0N1KIL1_9GAMM</name>
<evidence type="ECO:0000313" key="1">
    <source>
        <dbReference type="EMBL" id="KPD04384.1"/>
    </source>
</evidence>
<sequence length="189" mass="20973">MESNIASSAVTITLNARLESERRIDLQDAITQVMEKLDKEIYVIGGETLLSEHGEPEKCKIQLAVDDANGENISLILQMISSMISPKGSKLHINNDEAEIEFGHEEGLAIYINGSDLSEDVYQNSDINEVIERCDELIEDIGTIQGTWDGSTETALYFYGESFAAMVELLQPYLDSEPLCQKARLVQIA</sequence>
<reference evidence="1 2" key="1">
    <citation type="submission" date="2015-07" db="EMBL/GenBank/DDBJ databases">
        <title>ATOL: Assembling a taxonomically balanced genome-scale reconstruction of the evolutionary history of the Enterobacteriaceae.</title>
        <authorList>
            <person name="Plunkett G.III."/>
            <person name="Neeno-Eckwall E.C."/>
            <person name="Glasner J.D."/>
            <person name="Perna N.T."/>
        </authorList>
    </citation>
    <scope>NUCLEOTIDE SEQUENCE [LARGE SCALE GENOMIC DNA]</scope>
    <source>
        <strain evidence="1 2">ATCC 35017</strain>
    </source>
</reference>
<proteinExistence type="predicted"/>
<keyword evidence="2" id="KW-1185">Reference proteome</keyword>
<dbReference type="OrthoDB" id="5194749at2"/>